<gene>
    <name evidence="3" type="ORF">QO014_004913</name>
</gene>
<evidence type="ECO:0000313" key="3">
    <source>
        <dbReference type="EMBL" id="MDQ0440497.1"/>
    </source>
</evidence>
<proteinExistence type="predicted"/>
<dbReference type="PANTHER" id="PTHR37957:SF1">
    <property type="entry name" value="PHYTASE-LIKE DOMAIN-CONTAINING PROTEIN"/>
    <property type="match status" value="1"/>
</dbReference>
<reference evidence="3 4" key="1">
    <citation type="submission" date="2023-07" db="EMBL/GenBank/DDBJ databases">
        <title>Genomic Encyclopedia of Type Strains, Phase IV (KMG-IV): sequencing the most valuable type-strain genomes for metagenomic binning, comparative biology and taxonomic classification.</title>
        <authorList>
            <person name="Goeker M."/>
        </authorList>
    </citation>
    <scope>NUCLEOTIDE SEQUENCE [LARGE SCALE GENOMIC DNA]</scope>
    <source>
        <strain evidence="3 4">B6-8</strain>
    </source>
</reference>
<sequence>MTLRLALLAGLSLAALTTSALADPQAFDAVLTGHAVLPAQTFAVPPADAPASLAVSGRFTAEGANAGRRVDQLNAIFDEKTGLSRPFVGQPVQGFSGIRALGDGTYVVLTDNGFGAKANSADAMLMFHIVRPDWATGRVDVVKTVFLKDPNRAVPFRIVNENTAERYLTGADLDTESIQKVGDHYFIGDEFGPYLIEVAADGTVLALKDTVVGGVTYRSPDNYAVVMPASPDKPLPEFNVRRSKGFEGMALSPDGKTLYPMLEGAPWDAKAGKPVEKSGRAVLPIFTFDVASKAFGDTTIYYPLEDASNSIGDFNMIDDHRALVIERDQNAGGDWAAKPAKLKRVYLIDMKATDADGVVKKIGYIDLMAIKDPNGVSRTGSANGVFTFPFETIENVDRIDETHIIVADDNNFPFSVGRAKGKADNNEFIVLDVAEFLKAE</sequence>
<name>A0ABU0HDU3_9HYPH</name>
<feature type="chain" id="PRO_5045449457" description="Phytase-like domain-containing protein" evidence="1">
    <location>
        <begin position="23"/>
        <end position="440"/>
    </location>
</feature>
<protein>
    <recommendedName>
        <fullName evidence="2">Phytase-like domain-containing protein</fullName>
    </recommendedName>
</protein>
<feature type="domain" description="Phytase-like" evidence="2">
    <location>
        <begin position="90"/>
        <end position="412"/>
    </location>
</feature>
<dbReference type="EMBL" id="JAUSVO010000009">
    <property type="protein sequence ID" value="MDQ0440497.1"/>
    <property type="molecule type" value="Genomic_DNA"/>
</dbReference>
<dbReference type="InterPro" id="IPR027372">
    <property type="entry name" value="Phytase-like_dom"/>
</dbReference>
<dbReference type="RefSeq" id="WP_266351386.1">
    <property type="nucleotide sequence ID" value="NZ_JAPKNG010000009.1"/>
</dbReference>
<keyword evidence="1" id="KW-0732">Signal</keyword>
<dbReference type="Proteomes" id="UP001241603">
    <property type="component" value="Unassembled WGS sequence"/>
</dbReference>
<accession>A0ABU0HDU3</accession>
<evidence type="ECO:0000313" key="4">
    <source>
        <dbReference type="Proteomes" id="UP001241603"/>
    </source>
</evidence>
<dbReference type="PANTHER" id="PTHR37957">
    <property type="entry name" value="BLR7070 PROTEIN"/>
    <property type="match status" value="1"/>
</dbReference>
<organism evidence="3 4">
    <name type="scientific">Kaistia dalseonensis</name>
    <dbReference type="NCBI Taxonomy" id="410840"/>
    <lineage>
        <taxon>Bacteria</taxon>
        <taxon>Pseudomonadati</taxon>
        <taxon>Pseudomonadota</taxon>
        <taxon>Alphaproteobacteria</taxon>
        <taxon>Hyphomicrobiales</taxon>
        <taxon>Kaistiaceae</taxon>
        <taxon>Kaistia</taxon>
    </lineage>
</organism>
<dbReference type="Pfam" id="PF13449">
    <property type="entry name" value="Phytase-like"/>
    <property type="match status" value="1"/>
</dbReference>
<feature type="signal peptide" evidence="1">
    <location>
        <begin position="1"/>
        <end position="22"/>
    </location>
</feature>
<evidence type="ECO:0000256" key="1">
    <source>
        <dbReference type="SAM" id="SignalP"/>
    </source>
</evidence>
<evidence type="ECO:0000259" key="2">
    <source>
        <dbReference type="Pfam" id="PF13449"/>
    </source>
</evidence>
<comment type="caution">
    <text evidence="3">The sequence shown here is derived from an EMBL/GenBank/DDBJ whole genome shotgun (WGS) entry which is preliminary data.</text>
</comment>
<keyword evidence="4" id="KW-1185">Reference proteome</keyword>